<dbReference type="EMBL" id="JAZHXJ010001745">
    <property type="protein sequence ID" value="KAL1844313.1"/>
    <property type="molecule type" value="Genomic_DNA"/>
</dbReference>
<comment type="caution">
    <text evidence="2">The sequence shown here is derived from an EMBL/GenBank/DDBJ whole genome shotgun (WGS) entry which is preliminary data.</text>
</comment>
<reference evidence="2 3" key="1">
    <citation type="journal article" date="2024" name="Commun. Biol.">
        <title>Comparative genomic analysis of thermophilic fungi reveals convergent evolutionary adaptations and gene losses.</title>
        <authorList>
            <person name="Steindorff A.S."/>
            <person name="Aguilar-Pontes M.V."/>
            <person name="Robinson A.J."/>
            <person name="Andreopoulos B."/>
            <person name="LaButti K."/>
            <person name="Kuo A."/>
            <person name="Mondo S."/>
            <person name="Riley R."/>
            <person name="Otillar R."/>
            <person name="Haridas S."/>
            <person name="Lipzen A."/>
            <person name="Grimwood J."/>
            <person name="Schmutz J."/>
            <person name="Clum A."/>
            <person name="Reid I.D."/>
            <person name="Moisan M.C."/>
            <person name="Butler G."/>
            <person name="Nguyen T.T.M."/>
            <person name="Dewar K."/>
            <person name="Conant G."/>
            <person name="Drula E."/>
            <person name="Henrissat B."/>
            <person name="Hansel C."/>
            <person name="Singer S."/>
            <person name="Hutchinson M.I."/>
            <person name="de Vries R.P."/>
            <person name="Natvig D.O."/>
            <person name="Powell A.J."/>
            <person name="Tsang A."/>
            <person name="Grigoriev I.V."/>
        </authorList>
    </citation>
    <scope>NUCLEOTIDE SEQUENCE [LARGE SCALE GENOMIC DNA]</scope>
    <source>
        <strain evidence="2 3">ATCC 24622</strain>
    </source>
</reference>
<accession>A0ABR3VR03</accession>
<feature type="compositionally biased region" description="Basic and acidic residues" evidence="1">
    <location>
        <begin position="52"/>
        <end position="67"/>
    </location>
</feature>
<protein>
    <submittedName>
        <fullName evidence="2">Uncharacterized protein</fullName>
    </submittedName>
</protein>
<organism evidence="2 3">
    <name type="scientific">Phialemonium thermophilum</name>
    <dbReference type="NCBI Taxonomy" id="223376"/>
    <lineage>
        <taxon>Eukaryota</taxon>
        <taxon>Fungi</taxon>
        <taxon>Dikarya</taxon>
        <taxon>Ascomycota</taxon>
        <taxon>Pezizomycotina</taxon>
        <taxon>Sordariomycetes</taxon>
        <taxon>Sordariomycetidae</taxon>
        <taxon>Cephalothecales</taxon>
        <taxon>Cephalothecaceae</taxon>
        <taxon>Phialemonium</taxon>
    </lineage>
</organism>
<name>A0ABR3VR03_9PEZI</name>
<sequence length="177" mass="18580">MATTVLSEHTHPAVPWIACWVLLARAGRPTFSQPRWRFRGSTGRAGARSRRKTDEHGGIAAAREERASRAGLPRGRLLFGKHGGGEMAHRKNLCPDRTSPEAVARFGSASGGQILRRDPCHGSVLWLVVGGSPPRGESMTGSALERAGWASAPSGGASGCCGRAASSRLLSTLADCA</sequence>
<evidence type="ECO:0000256" key="1">
    <source>
        <dbReference type="SAM" id="MobiDB-lite"/>
    </source>
</evidence>
<proteinExistence type="predicted"/>
<gene>
    <name evidence="2" type="ORF">VTK73DRAFT_2617</name>
</gene>
<dbReference type="Proteomes" id="UP001586593">
    <property type="component" value="Unassembled WGS sequence"/>
</dbReference>
<evidence type="ECO:0000313" key="2">
    <source>
        <dbReference type="EMBL" id="KAL1844313.1"/>
    </source>
</evidence>
<keyword evidence="3" id="KW-1185">Reference proteome</keyword>
<feature type="region of interest" description="Disordered" evidence="1">
    <location>
        <begin position="37"/>
        <end position="67"/>
    </location>
</feature>
<evidence type="ECO:0000313" key="3">
    <source>
        <dbReference type="Proteomes" id="UP001586593"/>
    </source>
</evidence>